<sequence>MPNEPTTRDIITVIEKNAAKSDERFVKTDATIRDVLAAVTGITDKVVKMDGRLDKMDGRLDKMDGRLDKMDGRFDALDKKIDDNQTELMEAINVLSTDTDGRFNKVDERSGRIEATMVTKDYLDEKLGKLKGALIEIDRKIDNKANKLINVLCDNKQTVLGQRDNILAEGPFAQA</sequence>
<proteinExistence type="predicted"/>
<dbReference type="SUPFAM" id="SSF57997">
    <property type="entry name" value="Tropomyosin"/>
    <property type="match status" value="1"/>
</dbReference>
<comment type="caution">
    <text evidence="1">The sequence shown here is derived from an EMBL/GenBank/DDBJ whole genome shotgun (WGS) entry which is preliminary data.</text>
</comment>
<protein>
    <recommendedName>
        <fullName evidence="3">t-SNARE coiled-coil homology domain-containing protein</fullName>
    </recommendedName>
</protein>
<name>A0A1F7U3U9_9BACT</name>
<organism evidence="1 2">
    <name type="scientific">Candidatus Uhrbacteria bacterium RIFCSPHIGHO2_02_FULL_60_10</name>
    <dbReference type="NCBI Taxonomy" id="1802392"/>
    <lineage>
        <taxon>Bacteria</taxon>
        <taxon>Candidatus Uhriibacteriota</taxon>
    </lineage>
</organism>
<accession>A0A1F7U3U9</accession>
<dbReference type="Proteomes" id="UP000177088">
    <property type="component" value="Unassembled WGS sequence"/>
</dbReference>
<evidence type="ECO:0000313" key="1">
    <source>
        <dbReference type="EMBL" id="OGL72943.1"/>
    </source>
</evidence>
<dbReference type="Gene3D" id="3.90.20.10">
    <property type="match status" value="1"/>
</dbReference>
<reference evidence="1 2" key="1">
    <citation type="journal article" date="2016" name="Nat. Commun.">
        <title>Thousands of microbial genomes shed light on interconnected biogeochemical processes in an aquifer system.</title>
        <authorList>
            <person name="Anantharaman K."/>
            <person name="Brown C.T."/>
            <person name="Hug L.A."/>
            <person name="Sharon I."/>
            <person name="Castelle C.J."/>
            <person name="Probst A.J."/>
            <person name="Thomas B.C."/>
            <person name="Singh A."/>
            <person name="Wilkins M.J."/>
            <person name="Karaoz U."/>
            <person name="Brodie E.L."/>
            <person name="Williams K.H."/>
            <person name="Hubbard S.S."/>
            <person name="Banfield J.F."/>
        </authorList>
    </citation>
    <scope>NUCLEOTIDE SEQUENCE [LARGE SCALE GENOMIC DNA]</scope>
</reference>
<dbReference type="EMBL" id="MGEA01000075">
    <property type="protein sequence ID" value="OGL72943.1"/>
    <property type="molecule type" value="Genomic_DNA"/>
</dbReference>
<evidence type="ECO:0000313" key="2">
    <source>
        <dbReference type="Proteomes" id="UP000177088"/>
    </source>
</evidence>
<gene>
    <name evidence="1" type="ORF">A3C96_01685</name>
</gene>
<dbReference type="AlphaFoldDB" id="A0A1F7U3U9"/>
<evidence type="ECO:0008006" key="3">
    <source>
        <dbReference type="Google" id="ProtNLM"/>
    </source>
</evidence>